<comment type="caution">
    <text evidence="2">The sequence shown here is derived from an EMBL/GenBank/DDBJ whole genome shotgun (WGS) entry which is preliminary data.</text>
</comment>
<dbReference type="EMBL" id="CAJNOR010012611">
    <property type="protein sequence ID" value="CAF1668767.1"/>
    <property type="molecule type" value="Genomic_DNA"/>
</dbReference>
<keyword evidence="4" id="KW-1185">Reference proteome</keyword>
<dbReference type="Proteomes" id="UP000663828">
    <property type="component" value="Unassembled WGS sequence"/>
</dbReference>
<dbReference type="InterPro" id="IPR000477">
    <property type="entry name" value="RT_dom"/>
</dbReference>
<dbReference type="AlphaFoldDB" id="A0A815VY73"/>
<dbReference type="EMBL" id="CAJNOJ010001002">
    <property type="protein sequence ID" value="CAF1538052.1"/>
    <property type="molecule type" value="Genomic_DNA"/>
</dbReference>
<evidence type="ECO:0000313" key="4">
    <source>
        <dbReference type="Proteomes" id="UP000663828"/>
    </source>
</evidence>
<organism evidence="2 5">
    <name type="scientific">Adineta ricciae</name>
    <name type="common">Rotifer</name>
    <dbReference type="NCBI Taxonomy" id="249248"/>
    <lineage>
        <taxon>Eukaryota</taxon>
        <taxon>Metazoa</taxon>
        <taxon>Spiralia</taxon>
        <taxon>Gnathifera</taxon>
        <taxon>Rotifera</taxon>
        <taxon>Eurotatoria</taxon>
        <taxon>Bdelloidea</taxon>
        <taxon>Adinetida</taxon>
        <taxon>Adinetidae</taxon>
        <taxon>Adineta</taxon>
    </lineage>
</organism>
<dbReference type="PANTHER" id="PTHR21301:SF10">
    <property type="entry name" value="REVERSE TRANSCRIPTASE DOMAIN-CONTAINING PROTEIN"/>
    <property type="match status" value="1"/>
</dbReference>
<reference evidence="2" key="1">
    <citation type="submission" date="2021-02" db="EMBL/GenBank/DDBJ databases">
        <authorList>
            <person name="Nowell W R."/>
        </authorList>
    </citation>
    <scope>NUCLEOTIDE SEQUENCE</scope>
</reference>
<protein>
    <recommendedName>
        <fullName evidence="1">Reverse transcriptase domain-containing protein</fullName>
    </recommendedName>
</protein>
<dbReference type="Proteomes" id="UP000663852">
    <property type="component" value="Unassembled WGS sequence"/>
</dbReference>
<evidence type="ECO:0000259" key="1">
    <source>
        <dbReference type="PROSITE" id="PS50878"/>
    </source>
</evidence>
<dbReference type="PANTHER" id="PTHR21301">
    <property type="entry name" value="REVERSE TRANSCRIPTASE"/>
    <property type="match status" value="1"/>
</dbReference>
<feature type="domain" description="Reverse transcriptase" evidence="1">
    <location>
        <begin position="1"/>
        <end position="210"/>
    </location>
</feature>
<proteinExistence type="predicted"/>
<dbReference type="InterPro" id="IPR058912">
    <property type="entry name" value="HTH_animal"/>
</dbReference>
<evidence type="ECO:0000313" key="2">
    <source>
        <dbReference type="EMBL" id="CAF1538052.1"/>
    </source>
</evidence>
<evidence type="ECO:0000313" key="3">
    <source>
        <dbReference type="EMBL" id="CAF1668767.1"/>
    </source>
</evidence>
<name>A0A815VY73_ADIRI</name>
<evidence type="ECO:0000313" key="5">
    <source>
        <dbReference type="Proteomes" id="UP000663852"/>
    </source>
</evidence>
<gene>
    <name evidence="2" type="ORF">EDS130_LOCUS45102</name>
    <name evidence="3" type="ORF">XAT740_LOCUS58269</name>
</gene>
<accession>A0A815VY73</accession>
<sequence>MLRPLFNQMAFSTTVTSGLELIKRLQKWSSNNLRSSTILCTIDVSDLYTVIPHVEGVLSLKSMLDHLKLKKVNNVRTEAILRLARFVMKNNYFKYNGQYYHQVRGGAMGSPLALTIANCYMFFYEQNIIRQVTNSLGLYLRFIDDIFIIVNWPQRHLSKEVDRWNTFDANIKLSAKIGLHANFLDAHIENKNGQLFTCVYHKPSYEPYYLPLNSIHPLRMKKNIPFAMLLRALRYCSTFESYLKERDNLRMVLILNHYPIQFIDQQFNYMFGKFNVKQAITSINYQQVREQIINSAVKVKEPIDYGHQMFIHFTYCSSMRSFPKKFHTLWNEYFSESPINDVSPILGTRNVKNLQRRLVETRDT</sequence>
<dbReference type="PROSITE" id="PS50878">
    <property type="entry name" value="RT_POL"/>
    <property type="match status" value="1"/>
</dbReference>
<dbReference type="Pfam" id="PF26215">
    <property type="entry name" value="HTH_animal"/>
    <property type="match status" value="1"/>
</dbReference>
<dbReference type="OrthoDB" id="6137369at2759"/>